<dbReference type="GO" id="GO:0005838">
    <property type="term" value="C:proteasome regulatory particle"/>
    <property type="evidence" value="ECO:0007669"/>
    <property type="project" value="TreeGrafter"/>
</dbReference>
<dbReference type="InterPro" id="IPR000717">
    <property type="entry name" value="PCI_dom"/>
</dbReference>
<dbReference type="GO" id="GO:0043161">
    <property type="term" value="P:proteasome-mediated ubiquitin-dependent protein catabolic process"/>
    <property type="evidence" value="ECO:0007669"/>
    <property type="project" value="TreeGrafter"/>
</dbReference>
<dbReference type="InterPro" id="IPR049549">
    <property type="entry name" value="RPN7_PSMD6_C"/>
</dbReference>
<dbReference type="PANTHER" id="PTHR14145">
    <property type="entry name" value="26S PROTESOME SUBUNIT 6"/>
    <property type="match status" value="1"/>
</dbReference>
<dbReference type="InterPro" id="IPR036390">
    <property type="entry name" value="WH_DNA-bd_sf"/>
</dbReference>
<dbReference type="AlphaFoldDB" id="A0A6P7TY08"/>
<keyword evidence="3" id="KW-0647">Proteasome</keyword>
<dbReference type="Pfam" id="PF21154">
    <property type="entry name" value="RPN7_PSMD6_C"/>
    <property type="match status" value="1"/>
</dbReference>
<dbReference type="PANTHER" id="PTHR14145:SF1">
    <property type="entry name" value="26S PROTEASOME NON-ATPASE REGULATORY SUBUNIT 6"/>
    <property type="match status" value="1"/>
</dbReference>
<keyword evidence="5" id="KW-1185">Reference proteome</keyword>
<comment type="similarity">
    <text evidence="1">Belongs to the proteasome subunit S10 family.</text>
</comment>
<evidence type="ECO:0000256" key="2">
    <source>
        <dbReference type="ARBA" id="ARBA00014932"/>
    </source>
</evidence>
<gene>
    <name evidence="6" type="primary">LOC115228331</name>
</gene>
<feature type="domain" description="PCI" evidence="4">
    <location>
        <begin position="77"/>
        <end position="245"/>
    </location>
</feature>
<dbReference type="InterPro" id="IPR045135">
    <property type="entry name" value="Rpn7_N"/>
</dbReference>
<organism evidence="5 6">
    <name type="scientific">Octopus sinensis</name>
    <name type="common">East Asian common octopus</name>
    <dbReference type="NCBI Taxonomy" id="2607531"/>
    <lineage>
        <taxon>Eukaryota</taxon>
        <taxon>Metazoa</taxon>
        <taxon>Spiralia</taxon>
        <taxon>Lophotrochozoa</taxon>
        <taxon>Mollusca</taxon>
        <taxon>Cephalopoda</taxon>
        <taxon>Coleoidea</taxon>
        <taxon>Octopodiformes</taxon>
        <taxon>Octopoda</taxon>
        <taxon>Incirrata</taxon>
        <taxon>Octopodidae</taxon>
        <taxon>Octopus</taxon>
    </lineage>
</organism>
<evidence type="ECO:0000259" key="4">
    <source>
        <dbReference type="PROSITE" id="PS50250"/>
    </source>
</evidence>
<accession>A0A6P7TY08</accession>
<dbReference type="KEGG" id="osn:115228331"/>
<dbReference type="RefSeq" id="XP_029654795.1">
    <property type="nucleotide sequence ID" value="XM_029798935.1"/>
</dbReference>
<evidence type="ECO:0000313" key="6">
    <source>
        <dbReference type="RefSeq" id="XP_029654795.1"/>
    </source>
</evidence>
<dbReference type="Pfam" id="PF10602">
    <property type="entry name" value="RPN7"/>
    <property type="match status" value="1"/>
</dbReference>
<dbReference type="SUPFAM" id="SSF46785">
    <property type="entry name" value="Winged helix' DNA-binding domain"/>
    <property type="match status" value="1"/>
</dbReference>
<name>A0A6P7TY08_9MOLL</name>
<evidence type="ECO:0000256" key="1">
    <source>
        <dbReference type="ARBA" id="ARBA00005717"/>
    </source>
</evidence>
<evidence type="ECO:0000256" key="3">
    <source>
        <dbReference type="ARBA" id="ARBA00022942"/>
    </source>
</evidence>
<dbReference type="SMART" id="SM00088">
    <property type="entry name" value="PINT"/>
    <property type="match status" value="1"/>
</dbReference>
<reference evidence="6" key="1">
    <citation type="submission" date="2025-08" db="UniProtKB">
        <authorList>
            <consortium name="RefSeq"/>
        </authorList>
    </citation>
    <scope>IDENTIFICATION</scope>
</reference>
<sequence>MAREIPAFDFWSEKFECAEERSSDDKLVDSVDRNGGKVCLDGENTGDKLGFVEDAGDWEQRNRLKIYRGLYLLTIRDFRGAADSFRDGVSTYTSTELMDYGEFATYTIFSYVFAYDRREMKKDVIKSSDIQEALFDLPLPRELFNSFYQCHYKQFFVLLGETEEFMKKDRYLRPHYSHYVSHVKLRAYKQLLEAYSSLSIKYMADLFGVTEEYIDRELSMYVGCGKLQCSINKVEGIVETTRKDDRSVQYHNIIRLGDKLLNRIQKLSRVINL</sequence>
<protein>
    <recommendedName>
        <fullName evidence="2">26S proteasome non-ATPase regulatory subunit 6</fullName>
    </recommendedName>
</protein>
<evidence type="ECO:0000313" key="5">
    <source>
        <dbReference type="Proteomes" id="UP000515154"/>
    </source>
</evidence>
<dbReference type="PROSITE" id="PS50250">
    <property type="entry name" value="PCI"/>
    <property type="match status" value="1"/>
</dbReference>
<dbReference type="Gene3D" id="1.25.40.570">
    <property type="match status" value="1"/>
</dbReference>
<dbReference type="Proteomes" id="UP000515154">
    <property type="component" value="Unplaced"/>
</dbReference>
<dbReference type="Pfam" id="PF01399">
    <property type="entry name" value="PCI"/>
    <property type="match status" value="1"/>
</dbReference>
<dbReference type="InterPro" id="IPR019585">
    <property type="entry name" value="Rpn7/CSN1"/>
</dbReference>
<proteinExistence type="inferred from homology"/>